<keyword evidence="8" id="KW-1185">Reference proteome</keyword>
<keyword evidence="3" id="KW-1003">Cell membrane</keyword>
<dbReference type="Gene3D" id="3.40.50.300">
    <property type="entry name" value="P-loop containing nucleotide triphosphate hydrolases"/>
    <property type="match status" value="2"/>
</dbReference>
<dbReference type="GO" id="GO:0005886">
    <property type="term" value="C:plasma membrane"/>
    <property type="evidence" value="ECO:0007669"/>
    <property type="project" value="UniProtKB-SubCell"/>
</dbReference>
<evidence type="ECO:0000313" key="7">
    <source>
        <dbReference type="EMBL" id="EET58770.1"/>
    </source>
</evidence>
<dbReference type="InterPro" id="IPR027417">
    <property type="entry name" value="P-loop_NTPase"/>
</dbReference>
<evidence type="ECO:0000313" key="8">
    <source>
        <dbReference type="Proteomes" id="UP000005561"/>
    </source>
</evidence>
<protein>
    <submittedName>
        <fullName evidence="7">TraG/TraD family protein</fullName>
    </submittedName>
</protein>
<reference evidence="7" key="1">
    <citation type="submission" date="2009-07" db="EMBL/GenBank/DDBJ databases">
        <authorList>
            <person name="Weinstock G."/>
            <person name="Sodergren E."/>
            <person name="Clifton S."/>
            <person name="Fulton L."/>
            <person name="Fulton B."/>
            <person name="Courtney L."/>
            <person name="Fronick C."/>
            <person name="Harrison M."/>
            <person name="Strong C."/>
            <person name="Farmer C."/>
            <person name="Delahaunty K."/>
            <person name="Markovic C."/>
            <person name="Hall O."/>
            <person name="Minx P."/>
            <person name="Tomlinson C."/>
            <person name="Mitreva M."/>
            <person name="Nelson J."/>
            <person name="Hou S."/>
            <person name="Wollam A."/>
            <person name="Pepin K.H."/>
            <person name="Johnson M."/>
            <person name="Bhonagiri V."/>
            <person name="Nash W.E."/>
            <person name="Warren W."/>
            <person name="Chinwalla A."/>
            <person name="Mardis E.R."/>
            <person name="Wilson R.K."/>
        </authorList>
    </citation>
    <scope>NUCLEOTIDE SEQUENCE [LARGE SCALE GENOMIC DNA]</scope>
    <source>
        <strain evidence="7">DSM 14469</strain>
    </source>
</reference>
<dbReference type="STRING" id="168384.SAMN05660368_03069"/>
<evidence type="ECO:0000256" key="1">
    <source>
        <dbReference type="ARBA" id="ARBA00004651"/>
    </source>
</evidence>
<dbReference type="AlphaFoldDB" id="C6LKN3"/>
<evidence type="ECO:0000256" key="3">
    <source>
        <dbReference type="ARBA" id="ARBA00022475"/>
    </source>
</evidence>
<organism evidence="7 8">
    <name type="scientific">Marvinbryantia formatexigens DSM 14469</name>
    <dbReference type="NCBI Taxonomy" id="478749"/>
    <lineage>
        <taxon>Bacteria</taxon>
        <taxon>Bacillati</taxon>
        <taxon>Bacillota</taxon>
        <taxon>Clostridia</taxon>
        <taxon>Lachnospirales</taxon>
        <taxon>Lachnospiraceae</taxon>
        <taxon>Marvinbryantia</taxon>
    </lineage>
</organism>
<dbReference type="CDD" id="cd01127">
    <property type="entry name" value="TrwB_TraG_TraD_VirD4"/>
    <property type="match status" value="1"/>
</dbReference>
<dbReference type="SUPFAM" id="SSF52540">
    <property type="entry name" value="P-loop containing nucleoside triphosphate hydrolases"/>
    <property type="match status" value="1"/>
</dbReference>
<comment type="subcellular location">
    <subcellularLocation>
        <location evidence="1">Cell membrane</location>
        <topology evidence="1">Multi-pass membrane protein</topology>
    </subcellularLocation>
</comment>
<sequence length="501" mass="57073">MSGVHGGGNKGRLEEKASFRQGLSAYNISRQEIKVGTNNNWDTENYGGVPLDYDAKTNTVYVDGSDAHTLIIGATGSKKSRLAVIPAVHTISAAGENMIICDPKGEIYNRTAGLLEKRGYNVHAINLREPKKGDGWNLLSVPYEMFLAGDLDKACEFINDATINLMPICSKDPYWDYSARDMLFGLILLLFELCKEKHQPPELVSMQSVIKLKEALFCSVDNTIIQDTSLWNFAKRYSLIRTRLNGIVICPERTLACIISTFDQHMSCFTLQPQIIDLLSSSTFDLQSIGFGKDALYLIMPDEKSTYHKVITIFIKQIYELLIDNAFKRTSENRYPVRINFILDEFSSLPAISDFPQMIAASRSRNIRFTLVVQSKHQLRQRYDEETATIMSNCVNWIFLTSRELELLREISELSGMTGSGYENVISVSRLQHLDKDAGECLVFHGRKYPYLAMLPDIDVYDGKEYTIREMKERKNSKIGWKGYEKRDFFERLVELNIEGR</sequence>
<keyword evidence="5" id="KW-1133">Transmembrane helix</keyword>
<keyword evidence="4" id="KW-0812">Transmembrane</keyword>
<dbReference type="EMBL" id="ACCL02000025">
    <property type="protein sequence ID" value="EET58770.1"/>
    <property type="molecule type" value="Genomic_DNA"/>
</dbReference>
<dbReference type="PANTHER" id="PTHR37937:SF1">
    <property type="entry name" value="CONJUGATIVE TRANSFER: DNA TRANSPORT"/>
    <property type="match status" value="1"/>
</dbReference>
<dbReference type="InterPro" id="IPR003688">
    <property type="entry name" value="TraG/VirD4"/>
</dbReference>
<accession>C6LKN3</accession>
<comment type="similarity">
    <text evidence="2">Belongs to the VirD4/TraG family.</text>
</comment>
<dbReference type="InterPro" id="IPR051539">
    <property type="entry name" value="T4SS-coupling_protein"/>
</dbReference>
<comment type="caution">
    <text evidence="7">The sequence shown here is derived from an EMBL/GenBank/DDBJ whole genome shotgun (WGS) entry which is preliminary data.</text>
</comment>
<dbReference type="eggNOG" id="COG3505">
    <property type="taxonomic scope" value="Bacteria"/>
</dbReference>
<proteinExistence type="inferred from homology"/>
<keyword evidence="6" id="KW-0472">Membrane</keyword>
<evidence type="ECO:0000256" key="5">
    <source>
        <dbReference type="ARBA" id="ARBA00022989"/>
    </source>
</evidence>
<dbReference type="Pfam" id="PF02534">
    <property type="entry name" value="T4SS-DNA_transf"/>
    <property type="match status" value="1"/>
</dbReference>
<dbReference type="PANTHER" id="PTHR37937">
    <property type="entry name" value="CONJUGATIVE TRANSFER: DNA TRANSPORT"/>
    <property type="match status" value="1"/>
</dbReference>
<evidence type="ECO:0000256" key="2">
    <source>
        <dbReference type="ARBA" id="ARBA00008806"/>
    </source>
</evidence>
<evidence type="ECO:0000256" key="6">
    <source>
        <dbReference type="ARBA" id="ARBA00023136"/>
    </source>
</evidence>
<dbReference type="Proteomes" id="UP000005561">
    <property type="component" value="Unassembled WGS sequence"/>
</dbReference>
<name>C6LKN3_9FIRM</name>
<evidence type="ECO:0000256" key="4">
    <source>
        <dbReference type="ARBA" id="ARBA00022692"/>
    </source>
</evidence>
<gene>
    <name evidence="7" type="ORF">BRYFOR_09229</name>
</gene>